<keyword evidence="5 8" id="KW-1133">Transmembrane helix</keyword>
<feature type="transmembrane region" description="Helical" evidence="8">
    <location>
        <begin position="82"/>
        <end position="107"/>
    </location>
</feature>
<comment type="subcellular location">
    <subcellularLocation>
        <location evidence="1">Cell membrane</location>
        <topology evidence="1">Multi-pass membrane protein</topology>
    </subcellularLocation>
</comment>
<evidence type="ECO:0000256" key="1">
    <source>
        <dbReference type="ARBA" id="ARBA00004651"/>
    </source>
</evidence>
<gene>
    <name evidence="9" type="ORF">SADO_15359</name>
</gene>
<keyword evidence="6 8" id="KW-0472">Membrane</keyword>
<sequence>MSLATLTDNFFGLFNYWVVIVLMMIGFYTVISHDNLVKKLIGLNLFQTAVFVFYISMGKIAGSTAPILMHGDGSEDVLYAHPLPHVLILTAIVVGVSTTALGLALVVRINEAYGSIEEDDVLEADFETQEAETETEQQRRERAEARQARDESRDDYDDGVEDERSPEERAAEEENRESPS</sequence>
<reference evidence="9 10" key="1">
    <citation type="submission" date="2013-03" db="EMBL/GenBank/DDBJ databases">
        <title>Salinisphaera dokdonensis CL-ES53 Genome Sequencing.</title>
        <authorList>
            <person name="Li C."/>
            <person name="Lai Q."/>
            <person name="Shao Z."/>
        </authorList>
    </citation>
    <scope>NUCLEOTIDE SEQUENCE [LARGE SCALE GENOMIC DNA]</scope>
    <source>
        <strain evidence="9 10">CL-ES53</strain>
    </source>
</reference>
<name>A0ABV2B424_9GAMM</name>
<feature type="transmembrane region" description="Helical" evidence="8">
    <location>
        <begin position="43"/>
        <end position="62"/>
    </location>
</feature>
<evidence type="ECO:0000256" key="3">
    <source>
        <dbReference type="ARBA" id="ARBA00022475"/>
    </source>
</evidence>
<dbReference type="NCBIfam" id="NF005624">
    <property type="entry name" value="PRK07375.2-3"/>
    <property type="match status" value="1"/>
</dbReference>
<dbReference type="PANTHER" id="PTHR34583">
    <property type="entry name" value="ANTIPORTER SUBUNIT MNHC2-RELATED"/>
    <property type="match status" value="1"/>
</dbReference>
<feature type="transmembrane region" description="Helical" evidence="8">
    <location>
        <begin position="12"/>
        <end position="31"/>
    </location>
</feature>
<protein>
    <submittedName>
        <fullName evidence="9">NADH-ubiquinone oxidoreductase, chain 4L</fullName>
    </submittedName>
</protein>
<dbReference type="RefSeq" id="WP_353113029.1">
    <property type="nucleotide sequence ID" value="NZ_APND01000005.1"/>
</dbReference>
<organism evidence="9 10">
    <name type="scientific">Salinisphaera dokdonensis CL-ES53</name>
    <dbReference type="NCBI Taxonomy" id="1304272"/>
    <lineage>
        <taxon>Bacteria</taxon>
        <taxon>Pseudomonadati</taxon>
        <taxon>Pseudomonadota</taxon>
        <taxon>Gammaproteobacteria</taxon>
        <taxon>Salinisphaerales</taxon>
        <taxon>Salinisphaeraceae</taxon>
        <taxon>Salinisphaera</taxon>
    </lineage>
</organism>
<evidence type="ECO:0000256" key="8">
    <source>
        <dbReference type="SAM" id="Phobius"/>
    </source>
</evidence>
<dbReference type="Proteomes" id="UP001460888">
    <property type="component" value="Unassembled WGS sequence"/>
</dbReference>
<keyword evidence="3" id="KW-1003">Cell membrane</keyword>
<evidence type="ECO:0000256" key="2">
    <source>
        <dbReference type="ARBA" id="ARBA00010388"/>
    </source>
</evidence>
<feature type="compositionally biased region" description="Basic and acidic residues" evidence="7">
    <location>
        <begin position="136"/>
        <end position="152"/>
    </location>
</feature>
<evidence type="ECO:0000313" key="10">
    <source>
        <dbReference type="Proteomes" id="UP001460888"/>
    </source>
</evidence>
<dbReference type="EMBL" id="APND01000005">
    <property type="protein sequence ID" value="MES1930640.1"/>
    <property type="molecule type" value="Genomic_DNA"/>
</dbReference>
<dbReference type="PANTHER" id="PTHR34583:SF2">
    <property type="entry name" value="ANTIPORTER SUBUNIT MNHC2-RELATED"/>
    <property type="match status" value="1"/>
</dbReference>
<comment type="caution">
    <text evidence="9">The sequence shown here is derived from an EMBL/GenBank/DDBJ whole genome shotgun (WGS) entry which is preliminary data.</text>
</comment>
<keyword evidence="10" id="KW-1185">Reference proteome</keyword>
<dbReference type="Gene3D" id="1.10.287.3510">
    <property type="match status" value="1"/>
</dbReference>
<feature type="compositionally biased region" description="Acidic residues" evidence="7">
    <location>
        <begin position="125"/>
        <end position="135"/>
    </location>
</feature>
<comment type="similarity">
    <text evidence="2">Belongs to the CPA3 antiporters (TC 2.A.63) subunit C family.</text>
</comment>
<dbReference type="InterPro" id="IPR050601">
    <property type="entry name" value="CPA3_antiporter_subunitC"/>
</dbReference>
<proteinExistence type="inferred from homology"/>
<evidence type="ECO:0000256" key="6">
    <source>
        <dbReference type="ARBA" id="ARBA00023136"/>
    </source>
</evidence>
<feature type="compositionally biased region" description="Basic and acidic residues" evidence="7">
    <location>
        <begin position="162"/>
        <end position="180"/>
    </location>
</feature>
<evidence type="ECO:0000256" key="4">
    <source>
        <dbReference type="ARBA" id="ARBA00022692"/>
    </source>
</evidence>
<dbReference type="Pfam" id="PF00420">
    <property type="entry name" value="Oxidored_q2"/>
    <property type="match status" value="1"/>
</dbReference>
<evidence type="ECO:0000256" key="5">
    <source>
        <dbReference type="ARBA" id="ARBA00022989"/>
    </source>
</evidence>
<dbReference type="InterPro" id="IPR039428">
    <property type="entry name" value="NUOK/Mnh_C1-like"/>
</dbReference>
<keyword evidence="4 8" id="KW-0812">Transmembrane</keyword>
<dbReference type="NCBIfam" id="NF005621">
    <property type="entry name" value="PRK07375.1-6"/>
    <property type="match status" value="1"/>
</dbReference>
<evidence type="ECO:0000313" key="9">
    <source>
        <dbReference type="EMBL" id="MES1930640.1"/>
    </source>
</evidence>
<feature type="region of interest" description="Disordered" evidence="7">
    <location>
        <begin position="125"/>
        <end position="180"/>
    </location>
</feature>
<evidence type="ECO:0000256" key="7">
    <source>
        <dbReference type="SAM" id="MobiDB-lite"/>
    </source>
</evidence>
<accession>A0ABV2B424</accession>